<dbReference type="EMBL" id="BAABJP010000018">
    <property type="protein sequence ID" value="GAA5159230.1"/>
    <property type="molecule type" value="Genomic_DNA"/>
</dbReference>
<evidence type="ECO:0000256" key="2">
    <source>
        <dbReference type="SAM" id="MobiDB-lite"/>
    </source>
</evidence>
<organism evidence="4 5">
    <name type="scientific">Pseudonocardia eucalypti</name>
    <dbReference type="NCBI Taxonomy" id="648755"/>
    <lineage>
        <taxon>Bacteria</taxon>
        <taxon>Bacillati</taxon>
        <taxon>Actinomycetota</taxon>
        <taxon>Actinomycetes</taxon>
        <taxon>Pseudonocardiales</taxon>
        <taxon>Pseudonocardiaceae</taxon>
        <taxon>Pseudonocardia</taxon>
    </lineage>
</organism>
<evidence type="ECO:0000256" key="3">
    <source>
        <dbReference type="SAM" id="SignalP"/>
    </source>
</evidence>
<keyword evidence="5" id="KW-1185">Reference proteome</keyword>
<dbReference type="Proteomes" id="UP001428817">
    <property type="component" value="Unassembled WGS sequence"/>
</dbReference>
<dbReference type="SUPFAM" id="SSF63817">
    <property type="entry name" value="Sortase"/>
    <property type="match status" value="1"/>
</dbReference>
<accession>A0ABP9Q9V8</accession>
<keyword evidence="3" id="KW-0732">Signal</keyword>
<dbReference type="Gene3D" id="2.40.260.10">
    <property type="entry name" value="Sortase"/>
    <property type="match status" value="1"/>
</dbReference>
<name>A0ABP9Q9V8_9PSEU</name>
<keyword evidence="1" id="KW-0378">Hydrolase</keyword>
<comment type="caution">
    <text evidence="4">The sequence shown here is derived from an EMBL/GenBank/DDBJ whole genome shotgun (WGS) entry which is preliminary data.</text>
</comment>
<dbReference type="NCBIfam" id="NF033748">
    <property type="entry name" value="class_F_sortase"/>
    <property type="match status" value="1"/>
</dbReference>
<evidence type="ECO:0000256" key="1">
    <source>
        <dbReference type="ARBA" id="ARBA00022801"/>
    </source>
</evidence>
<feature type="signal peptide" evidence="3">
    <location>
        <begin position="1"/>
        <end position="26"/>
    </location>
</feature>
<dbReference type="InterPro" id="IPR023365">
    <property type="entry name" value="Sortase_dom-sf"/>
</dbReference>
<sequence>MKHWSRAAVVAVGAALVLAVAGCSEAEPGPNDGPMLSSPTITGGPVTAIPPLDPSAPTEVRIDKIGASSSLVALGLNPDRTAAVPPVSEPKQASWYKFSSTPGAKGPSVILGHINGGGTPGIFSRLHELKPGDQVSVKRADGKTAVFTITKLEQFPKGNFPTQLVYGDTPDAQVRLITCGGAFNRAAKSYIDNIIASGTLTSVA</sequence>
<reference evidence="5" key="1">
    <citation type="journal article" date="2019" name="Int. J. Syst. Evol. Microbiol.">
        <title>The Global Catalogue of Microorganisms (GCM) 10K type strain sequencing project: providing services to taxonomists for standard genome sequencing and annotation.</title>
        <authorList>
            <consortium name="The Broad Institute Genomics Platform"/>
            <consortium name="The Broad Institute Genome Sequencing Center for Infectious Disease"/>
            <person name="Wu L."/>
            <person name="Ma J."/>
        </authorList>
    </citation>
    <scope>NUCLEOTIDE SEQUENCE [LARGE SCALE GENOMIC DNA]</scope>
    <source>
        <strain evidence="5">JCM 18303</strain>
    </source>
</reference>
<feature type="region of interest" description="Disordered" evidence="2">
    <location>
        <begin position="27"/>
        <end position="54"/>
    </location>
</feature>
<evidence type="ECO:0000313" key="5">
    <source>
        <dbReference type="Proteomes" id="UP001428817"/>
    </source>
</evidence>
<dbReference type="InterPro" id="IPR005754">
    <property type="entry name" value="Sortase"/>
</dbReference>
<protein>
    <submittedName>
        <fullName evidence="4">Class F sortase</fullName>
    </submittedName>
</protein>
<evidence type="ECO:0000313" key="4">
    <source>
        <dbReference type="EMBL" id="GAA5159230.1"/>
    </source>
</evidence>
<dbReference type="Pfam" id="PF04203">
    <property type="entry name" value="Sortase"/>
    <property type="match status" value="1"/>
</dbReference>
<dbReference type="RefSeq" id="WP_345702962.1">
    <property type="nucleotide sequence ID" value="NZ_BAABJP010000018.1"/>
</dbReference>
<dbReference type="PROSITE" id="PS51257">
    <property type="entry name" value="PROKAR_LIPOPROTEIN"/>
    <property type="match status" value="1"/>
</dbReference>
<proteinExistence type="predicted"/>
<dbReference type="CDD" id="cd05829">
    <property type="entry name" value="Sortase_F"/>
    <property type="match status" value="1"/>
</dbReference>
<gene>
    <name evidence="4" type="ORF">GCM10023321_40070</name>
</gene>
<feature type="chain" id="PRO_5045399408" evidence="3">
    <location>
        <begin position="27"/>
        <end position="204"/>
    </location>
</feature>
<dbReference type="InterPro" id="IPR042001">
    <property type="entry name" value="Sortase_F"/>
</dbReference>